<name>A0A267GPN5_9PLAT</name>
<accession>A0A267GPN5</accession>
<evidence type="ECO:0000313" key="2">
    <source>
        <dbReference type="Proteomes" id="UP000215902"/>
    </source>
</evidence>
<dbReference type="Proteomes" id="UP000215902">
    <property type="component" value="Unassembled WGS sequence"/>
</dbReference>
<organism evidence="1 2">
    <name type="scientific">Macrostomum lignano</name>
    <dbReference type="NCBI Taxonomy" id="282301"/>
    <lineage>
        <taxon>Eukaryota</taxon>
        <taxon>Metazoa</taxon>
        <taxon>Spiralia</taxon>
        <taxon>Lophotrochozoa</taxon>
        <taxon>Platyhelminthes</taxon>
        <taxon>Rhabditophora</taxon>
        <taxon>Macrostomorpha</taxon>
        <taxon>Macrostomida</taxon>
        <taxon>Macrostomidae</taxon>
        <taxon>Macrostomum</taxon>
    </lineage>
</organism>
<proteinExistence type="predicted"/>
<dbReference type="EMBL" id="NIVC01000240">
    <property type="protein sequence ID" value="PAA87252.1"/>
    <property type="molecule type" value="Genomic_DNA"/>
</dbReference>
<evidence type="ECO:0000313" key="1">
    <source>
        <dbReference type="EMBL" id="PAA87252.1"/>
    </source>
</evidence>
<keyword evidence="2" id="KW-1185">Reference proteome</keyword>
<dbReference type="AlphaFoldDB" id="A0A267GPN5"/>
<sequence>AQGASKQLPPLSPADEQRLRQLTAYVSEAVGEPAAAKSGGAAGVAASARAERAAQLASQLSRAGHSGRLRALADDALAGARRRACASLVGALSGDFLRAVVAACQRHRQSVSSLESALKLRLADSANAGMREEVLGFRPVADALDQLLAELVSAEPRTSSDAAPGANRLRALCDALASVGAFDSLVWSRHLRPRLAAEFAVLAESLLAGAADAAAYLTAVRDAAERVAGRAARRYRPEVASATKALAAEALVRGHWATCVQLLAADLQEASGVEPLARLCRSLPAEFGATQLLAEAALAAGVALPDSGGLA</sequence>
<comment type="caution">
    <text evidence="1">The sequence shown here is derived from an EMBL/GenBank/DDBJ whole genome shotgun (WGS) entry which is preliminary data.</text>
</comment>
<reference evidence="1 2" key="1">
    <citation type="submission" date="2017-06" db="EMBL/GenBank/DDBJ databases">
        <title>A platform for efficient transgenesis in Macrostomum lignano, a flatworm model organism for stem cell research.</title>
        <authorList>
            <person name="Berezikov E."/>
        </authorList>
    </citation>
    <scope>NUCLEOTIDE SEQUENCE [LARGE SCALE GENOMIC DNA]</scope>
    <source>
        <strain evidence="1">DV1</strain>
        <tissue evidence="1">Whole organism</tissue>
    </source>
</reference>
<feature type="non-terminal residue" evidence="1">
    <location>
        <position position="1"/>
    </location>
</feature>
<gene>
    <name evidence="1" type="ORF">BOX15_Mlig017727g2</name>
</gene>
<protein>
    <submittedName>
        <fullName evidence="1">Uncharacterized protein</fullName>
    </submittedName>
</protein>